<feature type="compositionally biased region" description="Low complexity" evidence="1">
    <location>
        <begin position="106"/>
        <end position="122"/>
    </location>
</feature>
<feature type="region of interest" description="Disordered" evidence="1">
    <location>
        <begin position="1"/>
        <end position="51"/>
    </location>
</feature>
<feature type="region of interest" description="Disordered" evidence="1">
    <location>
        <begin position="194"/>
        <end position="229"/>
    </location>
</feature>
<sequence length="242" mass="25784">RNSESSTNWNPPHTSSNPCNARRMDNIPPVGTSARGSSSSSDLFIPRPERMHFKRQLSRMFPLHPANFRSSTSSSDHSIRRMRPPRIPLLQKESKQPAVFSSPSAPDSSPHVSGCSSGSSGAVQSPAVNVALKSVPVNQSPVTTHEVSTSSEPTRLSQALIYQPSLTLVPETPSEESDERASVSNACAIVPESTSASISDRVSSADDGTHSSGLGESTMVPEPVSEINEVSPAKTVGECYFL</sequence>
<accession>A0A5J4NEX3</accession>
<protein>
    <submittedName>
        <fullName evidence="2">Uncharacterized protein</fullName>
    </submittedName>
</protein>
<reference evidence="2 3" key="1">
    <citation type="journal article" date="2019" name="Gigascience">
        <title>Whole-genome sequence of the oriental lung fluke Paragonimus westermani.</title>
        <authorList>
            <person name="Oey H."/>
            <person name="Zakrzewski M."/>
            <person name="Narain K."/>
            <person name="Devi K.R."/>
            <person name="Agatsuma T."/>
            <person name="Nawaratna S."/>
            <person name="Gobert G.N."/>
            <person name="Jones M.K."/>
            <person name="Ragan M.A."/>
            <person name="McManus D.P."/>
            <person name="Krause L."/>
        </authorList>
    </citation>
    <scope>NUCLEOTIDE SEQUENCE [LARGE SCALE GENOMIC DNA]</scope>
    <source>
        <strain evidence="2 3">IND2009</strain>
    </source>
</reference>
<keyword evidence="3" id="KW-1185">Reference proteome</keyword>
<evidence type="ECO:0000313" key="2">
    <source>
        <dbReference type="EMBL" id="KAA3673828.1"/>
    </source>
</evidence>
<feature type="compositionally biased region" description="Polar residues" evidence="1">
    <location>
        <begin position="1"/>
        <end position="19"/>
    </location>
</feature>
<feature type="region of interest" description="Disordered" evidence="1">
    <location>
        <begin position="87"/>
        <end position="122"/>
    </location>
</feature>
<comment type="caution">
    <text evidence="2">The sequence shown here is derived from an EMBL/GenBank/DDBJ whole genome shotgun (WGS) entry which is preliminary data.</text>
</comment>
<gene>
    <name evidence="2" type="ORF">DEA37_0011791</name>
</gene>
<dbReference type="EMBL" id="QNGE01003612">
    <property type="protein sequence ID" value="KAA3673828.1"/>
    <property type="molecule type" value="Genomic_DNA"/>
</dbReference>
<name>A0A5J4NEX3_9TREM</name>
<evidence type="ECO:0000256" key="1">
    <source>
        <dbReference type="SAM" id="MobiDB-lite"/>
    </source>
</evidence>
<feature type="non-terminal residue" evidence="2">
    <location>
        <position position="1"/>
    </location>
</feature>
<proteinExistence type="predicted"/>
<evidence type="ECO:0000313" key="3">
    <source>
        <dbReference type="Proteomes" id="UP000324629"/>
    </source>
</evidence>
<dbReference type="Proteomes" id="UP000324629">
    <property type="component" value="Unassembled WGS sequence"/>
</dbReference>
<organism evidence="2 3">
    <name type="scientific">Paragonimus westermani</name>
    <dbReference type="NCBI Taxonomy" id="34504"/>
    <lineage>
        <taxon>Eukaryota</taxon>
        <taxon>Metazoa</taxon>
        <taxon>Spiralia</taxon>
        <taxon>Lophotrochozoa</taxon>
        <taxon>Platyhelminthes</taxon>
        <taxon>Trematoda</taxon>
        <taxon>Digenea</taxon>
        <taxon>Plagiorchiida</taxon>
        <taxon>Troglotremata</taxon>
        <taxon>Troglotrematidae</taxon>
        <taxon>Paragonimus</taxon>
    </lineage>
</organism>
<dbReference type="AlphaFoldDB" id="A0A5J4NEX3"/>